<dbReference type="PROSITE" id="PS51257">
    <property type="entry name" value="PROKAR_LIPOPROTEIN"/>
    <property type="match status" value="1"/>
</dbReference>
<dbReference type="PANTHER" id="PTHR34606">
    <property type="entry name" value="BON DOMAIN-CONTAINING PROTEIN"/>
    <property type="match status" value="1"/>
</dbReference>
<dbReference type="InterPro" id="IPR051686">
    <property type="entry name" value="Lipoprotein_DolP"/>
</dbReference>
<proteinExistence type="predicted"/>
<dbReference type="Pfam" id="PF04972">
    <property type="entry name" value="BON"/>
    <property type="match status" value="2"/>
</dbReference>
<organism evidence="3 4">
    <name type="scientific">Candidatus Avisuccinivibrio stercorigallinarum</name>
    <dbReference type="NCBI Taxonomy" id="2840704"/>
    <lineage>
        <taxon>Bacteria</taxon>
        <taxon>Pseudomonadati</taxon>
        <taxon>Pseudomonadota</taxon>
        <taxon>Gammaproteobacteria</taxon>
        <taxon>Aeromonadales</taxon>
        <taxon>Succinivibrionaceae</taxon>
        <taxon>Succinivibrionaceae incertae sedis</taxon>
        <taxon>Candidatus Avisuccinivibrio</taxon>
    </lineage>
</organism>
<name>A0A9D9GS00_9GAMM</name>
<sequence length="278" mass="29908">MQKVLVLGVISALPFALSGCMTAMVSAASGTAGAVVGSDSRNIDTMFYDETIEQQGNDVLYSNPLLSNSEDFKVSIYSMSGNVLLTGQTTNTDYLNWCVEQIRKQNYVREVYNYVTYQKPVSASVQASDAYITSKVRSKLLFGKSINSGRFKIVTENSQVFLMGFVNPDEAKRAVNAARETDGVTKVYTIFDYMTNEAVLKERAQADDSIVVKRVDNTTGQVQSGTAAGSSSYPVYSTPSSGSSTYITPVDNSANGGAAIVDDGSNSLLAPAQPLEIY</sequence>
<dbReference type="PROSITE" id="PS50914">
    <property type="entry name" value="BON"/>
    <property type="match status" value="1"/>
</dbReference>
<gene>
    <name evidence="3" type="ORF">IAB19_01120</name>
</gene>
<accession>A0A9D9GS00</accession>
<protein>
    <submittedName>
        <fullName evidence="3">BON domain-containing protein</fullName>
    </submittedName>
</protein>
<reference evidence="3" key="1">
    <citation type="submission" date="2020-10" db="EMBL/GenBank/DDBJ databases">
        <authorList>
            <person name="Gilroy R."/>
        </authorList>
    </citation>
    <scope>NUCLEOTIDE SEQUENCE</scope>
    <source>
        <strain evidence="3">17213</strain>
    </source>
</reference>
<feature type="chain" id="PRO_5038605983" evidence="1">
    <location>
        <begin position="28"/>
        <end position="278"/>
    </location>
</feature>
<dbReference type="InterPro" id="IPR007055">
    <property type="entry name" value="BON_dom"/>
</dbReference>
<dbReference type="EMBL" id="JADINH010000018">
    <property type="protein sequence ID" value="MBO8414968.1"/>
    <property type="molecule type" value="Genomic_DNA"/>
</dbReference>
<dbReference type="AlphaFoldDB" id="A0A9D9GS00"/>
<feature type="signal peptide" evidence="1">
    <location>
        <begin position="1"/>
        <end position="27"/>
    </location>
</feature>
<evidence type="ECO:0000259" key="2">
    <source>
        <dbReference type="PROSITE" id="PS50914"/>
    </source>
</evidence>
<keyword evidence="1" id="KW-0732">Signal</keyword>
<dbReference type="Proteomes" id="UP000823631">
    <property type="component" value="Unassembled WGS sequence"/>
</dbReference>
<reference evidence="3" key="2">
    <citation type="journal article" date="2021" name="PeerJ">
        <title>Extensive microbial diversity within the chicken gut microbiome revealed by metagenomics and culture.</title>
        <authorList>
            <person name="Gilroy R."/>
            <person name="Ravi A."/>
            <person name="Getino M."/>
            <person name="Pursley I."/>
            <person name="Horton D.L."/>
            <person name="Alikhan N.F."/>
            <person name="Baker D."/>
            <person name="Gharbi K."/>
            <person name="Hall N."/>
            <person name="Watson M."/>
            <person name="Adriaenssens E.M."/>
            <person name="Foster-Nyarko E."/>
            <person name="Jarju S."/>
            <person name="Secka A."/>
            <person name="Antonio M."/>
            <person name="Oren A."/>
            <person name="Chaudhuri R.R."/>
            <person name="La Ragione R."/>
            <person name="Hildebrand F."/>
            <person name="Pallen M.J."/>
        </authorList>
    </citation>
    <scope>NUCLEOTIDE SEQUENCE</scope>
    <source>
        <strain evidence="3">17213</strain>
    </source>
</reference>
<evidence type="ECO:0000313" key="4">
    <source>
        <dbReference type="Proteomes" id="UP000823631"/>
    </source>
</evidence>
<evidence type="ECO:0000313" key="3">
    <source>
        <dbReference type="EMBL" id="MBO8414968.1"/>
    </source>
</evidence>
<feature type="domain" description="BON" evidence="2">
    <location>
        <begin position="128"/>
        <end position="198"/>
    </location>
</feature>
<comment type="caution">
    <text evidence="3">The sequence shown here is derived from an EMBL/GenBank/DDBJ whole genome shotgun (WGS) entry which is preliminary data.</text>
</comment>
<evidence type="ECO:0000256" key="1">
    <source>
        <dbReference type="SAM" id="SignalP"/>
    </source>
</evidence>
<dbReference type="PANTHER" id="PTHR34606:SF4">
    <property type="entry name" value="OUTER MEMBRANE LIPOPROTEIN DOLP"/>
    <property type="match status" value="1"/>
</dbReference>